<comment type="subcellular location">
    <subcellularLocation>
        <location evidence="1">Nucleus</location>
    </subcellularLocation>
</comment>
<dbReference type="PROSITE" id="PS50090">
    <property type="entry name" value="MYB_LIKE"/>
    <property type="match status" value="2"/>
</dbReference>
<protein>
    <submittedName>
        <fullName evidence="7">Uncharacterized protein</fullName>
    </submittedName>
</protein>
<dbReference type="Gene3D" id="1.10.10.60">
    <property type="entry name" value="Homeodomain-like"/>
    <property type="match status" value="2"/>
</dbReference>
<dbReference type="FunFam" id="1.10.10.60:FF:000001">
    <property type="entry name" value="MYB-related transcription factor"/>
    <property type="match status" value="1"/>
</dbReference>
<evidence type="ECO:0000259" key="5">
    <source>
        <dbReference type="PROSITE" id="PS50090"/>
    </source>
</evidence>
<keyword evidence="4" id="KW-0539">Nucleus</keyword>
<evidence type="ECO:0000259" key="6">
    <source>
        <dbReference type="PROSITE" id="PS51294"/>
    </source>
</evidence>
<dbReference type="InterPro" id="IPR015495">
    <property type="entry name" value="Myb_TF_plants"/>
</dbReference>
<sequence>MIIIQVTYPKDDLIAVNPGKKDKHACCIIFSSHMETNDCCEKQGTWSSEEDQSLFNYVQLSGEANWRDLPKTSGLNRCGESCRHPWLNYLKPPIDSGNISLDEQELIIRLHKLLGNRWSIIAGRLPGRTEDEIKNYWNTYLSKEVEEMKNNNNNLIPSTTVSTTSMSSVQSPWCSENYFDTNPTESPNPVIKPKAVRLSKVVSRKVATAIHN</sequence>
<dbReference type="InterPro" id="IPR017930">
    <property type="entry name" value="Myb_dom"/>
</dbReference>
<keyword evidence="3" id="KW-0238">DNA-binding</keyword>
<name>A0AAN9XWJ3_PSOTE</name>
<dbReference type="AlphaFoldDB" id="A0AAN9XWJ3"/>
<dbReference type="InterPro" id="IPR001005">
    <property type="entry name" value="SANT/Myb"/>
</dbReference>
<dbReference type="PANTHER" id="PTHR47999:SF96">
    <property type="entry name" value="TRANSCRIPTION REPRESSOR MYB6-LIKE"/>
    <property type="match status" value="1"/>
</dbReference>
<dbReference type="Pfam" id="PF00249">
    <property type="entry name" value="Myb_DNA-binding"/>
    <property type="match status" value="2"/>
</dbReference>
<comment type="caution">
    <text evidence="7">The sequence shown here is derived from an EMBL/GenBank/DDBJ whole genome shotgun (WGS) entry which is preliminary data.</text>
</comment>
<dbReference type="CDD" id="cd00167">
    <property type="entry name" value="SANT"/>
    <property type="match status" value="2"/>
</dbReference>
<dbReference type="InterPro" id="IPR009057">
    <property type="entry name" value="Homeodomain-like_sf"/>
</dbReference>
<dbReference type="SMART" id="SM00717">
    <property type="entry name" value="SANT"/>
    <property type="match status" value="2"/>
</dbReference>
<dbReference type="SUPFAM" id="SSF46689">
    <property type="entry name" value="Homeodomain-like"/>
    <property type="match status" value="1"/>
</dbReference>
<evidence type="ECO:0000256" key="2">
    <source>
        <dbReference type="ARBA" id="ARBA00022737"/>
    </source>
</evidence>
<evidence type="ECO:0000313" key="7">
    <source>
        <dbReference type="EMBL" id="KAK7411872.1"/>
    </source>
</evidence>
<dbReference type="GO" id="GO:0005634">
    <property type="term" value="C:nucleus"/>
    <property type="evidence" value="ECO:0007669"/>
    <property type="project" value="UniProtKB-SubCell"/>
</dbReference>
<keyword evidence="8" id="KW-1185">Reference proteome</keyword>
<dbReference type="PROSITE" id="PS51294">
    <property type="entry name" value="HTH_MYB"/>
    <property type="match status" value="2"/>
</dbReference>
<evidence type="ECO:0000256" key="1">
    <source>
        <dbReference type="ARBA" id="ARBA00004123"/>
    </source>
</evidence>
<dbReference type="PANTHER" id="PTHR47999">
    <property type="entry name" value="TRANSCRIPTION FACTOR MYB8-RELATED-RELATED"/>
    <property type="match status" value="1"/>
</dbReference>
<feature type="domain" description="HTH myb-type" evidence="6">
    <location>
        <begin position="91"/>
        <end position="145"/>
    </location>
</feature>
<feature type="domain" description="HTH myb-type" evidence="6">
    <location>
        <begin position="42"/>
        <end position="90"/>
    </location>
</feature>
<keyword evidence="2" id="KW-0677">Repeat</keyword>
<evidence type="ECO:0000256" key="4">
    <source>
        <dbReference type="ARBA" id="ARBA00023242"/>
    </source>
</evidence>
<gene>
    <name evidence="7" type="ORF">VNO78_03315</name>
</gene>
<reference evidence="7 8" key="1">
    <citation type="submission" date="2024-01" db="EMBL/GenBank/DDBJ databases">
        <title>The genomes of 5 underutilized Papilionoideae crops provide insights into root nodulation and disease resistanc.</title>
        <authorList>
            <person name="Jiang F."/>
        </authorList>
    </citation>
    <scope>NUCLEOTIDE SEQUENCE [LARGE SCALE GENOMIC DNA]</scope>
    <source>
        <strain evidence="7">DUOXIRENSHENG_FW03</strain>
        <tissue evidence="7">Leaves</tissue>
    </source>
</reference>
<accession>A0AAN9XWJ3</accession>
<dbReference type="Proteomes" id="UP001386955">
    <property type="component" value="Unassembled WGS sequence"/>
</dbReference>
<evidence type="ECO:0000256" key="3">
    <source>
        <dbReference type="ARBA" id="ARBA00023125"/>
    </source>
</evidence>
<feature type="domain" description="Myb-like" evidence="5">
    <location>
        <begin position="91"/>
        <end position="141"/>
    </location>
</feature>
<dbReference type="EMBL" id="JAYMYS010000001">
    <property type="protein sequence ID" value="KAK7411872.1"/>
    <property type="molecule type" value="Genomic_DNA"/>
</dbReference>
<feature type="domain" description="Myb-like" evidence="5">
    <location>
        <begin position="42"/>
        <end position="90"/>
    </location>
</feature>
<organism evidence="7 8">
    <name type="scientific">Psophocarpus tetragonolobus</name>
    <name type="common">Winged bean</name>
    <name type="synonym">Dolichos tetragonolobus</name>
    <dbReference type="NCBI Taxonomy" id="3891"/>
    <lineage>
        <taxon>Eukaryota</taxon>
        <taxon>Viridiplantae</taxon>
        <taxon>Streptophyta</taxon>
        <taxon>Embryophyta</taxon>
        <taxon>Tracheophyta</taxon>
        <taxon>Spermatophyta</taxon>
        <taxon>Magnoliopsida</taxon>
        <taxon>eudicotyledons</taxon>
        <taxon>Gunneridae</taxon>
        <taxon>Pentapetalae</taxon>
        <taxon>rosids</taxon>
        <taxon>fabids</taxon>
        <taxon>Fabales</taxon>
        <taxon>Fabaceae</taxon>
        <taxon>Papilionoideae</taxon>
        <taxon>50 kb inversion clade</taxon>
        <taxon>NPAAA clade</taxon>
        <taxon>indigoferoid/millettioid clade</taxon>
        <taxon>Phaseoleae</taxon>
        <taxon>Psophocarpus</taxon>
    </lineage>
</organism>
<dbReference type="GO" id="GO:0003677">
    <property type="term" value="F:DNA binding"/>
    <property type="evidence" value="ECO:0007669"/>
    <property type="project" value="UniProtKB-KW"/>
</dbReference>
<proteinExistence type="predicted"/>
<evidence type="ECO:0000313" key="8">
    <source>
        <dbReference type="Proteomes" id="UP001386955"/>
    </source>
</evidence>